<name>A0ABT8CZX4_9FLAO</name>
<comment type="caution">
    <text evidence="1">The sequence shown here is derived from an EMBL/GenBank/DDBJ whole genome shotgun (WGS) entry which is preliminary data.</text>
</comment>
<dbReference type="EMBL" id="JAUFQU010000030">
    <property type="protein sequence ID" value="MDN3709311.1"/>
    <property type="molecule type" value="Genomic_DNA"/>
</dbReference>
<protein>
    <submittedName>
        <fullName evidence="1">Uncharacterized protein</fullName>
    </submittedName>
</protein>
<sequence>MSGAHTDKENYNYLDIAEQTYIEKSQRYLQQEGLTVSNITKQLQATLQQKQKELQEGIKFVATIQNNTRTPSKIRCHNHQQFILRTKIRRKDT</sequence>
<dbReference type="Proteomes" id="UP001242368">
    <property type="component" value="Unassembled WGS sequence"/>
</dbReference>
<evidence type="ECO:0000313" key="1">
    <source>
        <dbReference type="EMBL" id="MDN3709311.1"/>
    </source>
</evidence>
<accession>A0ABT8CZX4</accession>
<organism evidence="1 2">
    <name type="scientific">Paenimyroides ceti</name>
    <dbReference type="NCBI Taxonomy" id="395087"/>
    <lineage>
        <taxon>Bacteria</taxon>
        <taxon>Pseudomonadati</taxon>
        <taxon>Bacteroidota</taxon>
        <taxon>Flavobacteriia</taxon>
        <taxon>Flavobacteriales</taxon>
        <taxon>Flavobacteriaceae</taxon>
        <taxon>Paenimyroides</taxon>
    </lineage>
</organism>
<proteinExistence type="predicted"/>
<gene>
    <name evidence="1" type="ORF">QW060_20045</name>
</gene>
<dbReference type="RefSeq" id="WP_290365015.1">
    <property type="nucleotide sequence ID" value="NZ_JAUFQU010000030.1"/>
</dbReference>
<reference evidence="2" key="1">
    <citation type="journal article" date="2019" name="Int. J. Syst. Evol. Microbiol.">
        <title>The Global Catalogue of Microorganisms (GCM) 10K type strain sequencing project: providing services to taxonomists for standard genome sequencing and annotation.</title>
        <authorList>
            <consortium name="The Broad Institute Genomics Platform"/>
            <consortium name="The Broad Institute Genome Sequencing Center for Infectious Disease"/>
            <person name="Wu L."/>
            <person name="Ma J."/>
        </authorList>
    </citation>
    <scope>NUCLEOTIDE SEQUENCE [LARGE SCALE GENOMIC DNA]</scope>
    <source>
        <strain evidence="2">CECT 7184</strain>
    </source>
</reference>
<evidence type="ECO:0000313" key="2">
    <source>
        <dbReference type="Proteomes" id="UP001242368"/>
    </source>
</evidence>
<keyword evidence="2" id="KW-1185">Reference proteome</keyword>